<feature type="transmembrane region" description="Helical" evidence="8">
    <location>
        <begin position="362"/>
        <end position="384"/>
    </location>
</feature>
<dbReference type="PROSITE" id="PS50850">
    <property type="entry name" value="MFS"/>
    <property type="match status" value="1"/>
</dbReference>
<dbReference type="InterPro" id="IPR003663">
    <property type="entry name" value="Sugar/inositol_transpt"/>
</dbReference>
<gene>
    <name evidence="10" type="ORF">COHA_007717</name>
</gene>
<comment type="caution">
    <text evidence="10">The sequence shown here is derived from an EMBL/GenBank/DDBJ whole genome shotgun (WGS) entry which is preliminary data.</text>
</comment>
<evidence type="ECO:0000313" key="11">
    <source>
        <dbReference type="Proteomes" id="UP001205105"/>
    </source>
</evidence>
<dbReference type="PANTHER" id="PTHR48020">
    <property type="entry name" value="PROTON MYO-INOSITOL COTRANSPORTER"/>
    <property type="match status" value="1"/>
</dbReference>
<feature type="transmembrane region" description="Helical" evidence="8">
    <location>
        <begin position="172"/>
        <end position="194"/>
    </location>
</feature>
<evidence type="ECO:0000256" key="6">
    <source>
        <dbReference type="ARBA" id="ARBA00023136"/>
    </source>
</evidence>
<dbReference type="PROSITE" id="PS00216">
    <property type="entry name" value="SUGAR_TRANSPORT_1"/>
    <property type="match status" value="1"/>
</dbReference>
<sequence length="613" mass="61792">MAGTGRRAGALGPPELELAAGTRHEIELDEEEIPLVADQATQRGPAAAPAAAAAATAPSQRSSLLFITLIASLGGFLFGYDTGCISGALPYIRDDILLPCFAGQPAALAHWQELIVSAAIVAAGVGSVLGGWAADRLGRKAALLLADVLFAAGSAAMAAAQEQWALIAGRALVGLGVGLASVTVPVYNFLFSFVPGTWRWMLGIAALPALAQMAGLALLPESPRWLASKGRAAAAERAQQRLQPGRASAALAVPGKGSSGGGFDGAGSGGAAGSGDSGTGVSVWRLLRSRTVLKELHVGVGLQVLQQVAGINTVMYYTPSILQLAGVSNQAALLLAMLPALTNALGTVVGMHAIDRAGRRRLLLASIAAVAVALAALGSAFLAAERNSPAVLTGSSSGSSGGGSIGSSTCPAAAADCTACLRQGCGFCGGAAGNVMAPGACLSLAAQHTAEAECGTSNRLFLHGCPSRHTWLILFCLVAYLAAFSPGLGPVPWAVNAEIYPLQVRGIATGIAATANWVANAVVAQTFLTLTQRLGGSGAFYLYCGIAAGGFVWTHRFLPETNGLSLEQVQHLFAGTGGGEGGSAAGGSGREPKWRGSDDGGGDAERLTREVEL</sequence>
<dbReference type="InterPro" id="IPR050814">
    <property type="entry name" value="Myo-inositol_Transporter"/>
</dbReference>
<evidence type="ECO:0000256" key="8">
    <source>
        <dbReference type="SAM" id="Phobius"/>
    </source>
</evidence>
<keyword evidence="3" id="KW-0813">Transport</keyword>
<dbReference type="GO" id="GO:0016020">
    <property type="term" value="C:membrane"/>
    <property type="evidence" value="ECO:0007669"/>
    <property type="project" value="UniProtKB-SubCell"/>
</dbReference>
<feature type="transmembrane region" description="Helical" evidence="8">
    <location>
        <begin position="507"/>
        <end position="528"/>
    </location>
</feature>
<keyword evidence="4 8" id="KW-0812">Transmembrane</keyword>
<feature type="transmembrane region" description="Helical" evidence="8">
    <location>
        <begin position="114"/>
        <end position="134"/>
    </location>
</feature>
<dbReference type="InterPro" id="IPR036259">
    <property type="entry name" value="MFS_trans_sf"/>
</dbReference>
<evidence type="ECO:0000256" key="7">
    <source>
        <dbReference type="SAM" id="MobiDB-lite"/>
    </source>
</evidence>
<evidence type="ECO:0000256" key="2">
    <source>
        <dbReference type="ARBA" id="ARBA00010992"/>
    </source>
</evidence>
<evidence type="ECO:0000256" key="3">
    <source>
        <dbReference type="ARBA" id="ARBA00022448"/>
    </source>
</evidence>
<dbReference type="InterPro" id="IPR005828">
    <property type="entry name" value="MFS_sugar_transport-like"/>
</dbReference>
<dbReference type="AlphaFoldDB" id="A0AAD5DQ61"/>
<dbReference type="GO" id="GO:0022857">
    <property type="term" value="F:transmembrane transporter activity"/>
    <property type="evidence" value="ECO:0007669"/>
    <property type="project" value="InterPro"/>
</dbReference>
<evidence type="ECO:0000259" key="9">
    <source>
        <dbReference type="PROSITE" id="PS50850"/>
    </source>
</evidence>
<feature type="transmembrane region" description="Helical" evidence="8">
    <location>
        <begin position="140"/>
        <end position="160"/>
    </location>
</feature>
<feature type="domain" description="Major facilitator superfamily (MFS) profile" evidence="9">
    <location>
        <begin position="67"/>
        <end position="562"/>
    </location>
</feature>
<dbReference type="Pfam" id="PF00083">
    <property type="entry name" value="Sugar_tr"/>
    <property type="match status" value="3"/>
</dbReference>
<evidence type="ECO:0000256" key="1">
    <source>
        <dbReference type="ARBA" id="ARBA00004141"/>
    </source>
</evidence>
<dbReference type="InterPro" id="IPR020846">
    <property type="entry name" value="MFS_dom"/>
</dbReference>
<feature type="transmembrane region" description="Helical" evidence="8">
    <location>
        <begin position="330"/>
        <end position="350"/>
    </location>
</feature>
<dbReference type="Proteomes" id="UP001205105">
    <property type="component" value="Unassembled WGS sequence"/>
</dbReference>
<feature type="transmembrane region" description="Helical" evidence="8">
    <location>
        <begin position="540"/>
        <end position="558"/>
    </location>
</feature>
<keyword evidence="5 8" id="KW-1133">Transmembrane helix</keyword>
<comment type="subcellular location">
    <subcellularLocation>
        <location evidence="1">Membrane</location>
        <topology evidence="1">Multi-pass membrane protein</topology>
    </subcellularLocation>
</comment>
<feature type="transmembrane region" description="Helical" evidence="8">
    <location>
        <begin position="200"/>
        <end position="219"/>
    </location>
</feature>
<dbReference type="Gene3D" id="1.20.1250.20">
    <property type="entry name" value="MFS general substrate transporter like domains"/>
    <property type="match status" value="3"/>
</dbReference>
<evidence type="ECO:0000256" key="4">
    <source>
        <dbReference type="ARBA" id="ARBA00022692"/>
    </source>
</evidence>
<protein>
    <recommendedName>
        <fullName evidence="9">Major facilitator superfamily (MFS) profile domain-containing protein</fullName>
    </recommendedName>
</protein>
<dbReference type="InterPro" id="IPR005829">
    <property type="entry name" value="Sugar_transporter_CS"/>
</dbReference>
<feature type="transmembrane region" description="Helical" evidence="8">
    <location>
        <begin position="471"/>
        <end position="495"/>
    </location>
</feature>
<reference evidence="10" key="1">
    <citation type="submission" date="2020-11" db="EMBL/GenBank/DDBJ databases">
        <title>Chlorella ohadii genome sequencing and assembly.</title>
        <authorList>
            <person name="Murik O."/>
            <person name="Treves H."/>
            <person name="Kedem I."/>
            <person name="Shotland Y."/>
            <person name="Kaplan A."/>
        </authorList>
    </citation>
    <scope>NUCLEOTIDE SEQUENCE</scope>
    <source>
        <strain evidence="10">1</strain>
    </source>
</reference>
<comment type="similarity">
    <text evidence="2">Belongs to the major facilitator superfamily. Sugar transporter (TC 2.A.1.1) family.</text>
</comment>
<feature type="compositionally biased region" description="Gly residues" evidence="7">
    <location>
        <begin position="578"/>
        <end position="589"/>
    </location>
</feature>
<keyword evidence="6 8" id="KW-0472">Membrane</keyword>
<dbReference type="SUPFAM" id="SSF103473">
    <property type="entry name" value="MFS general substrate transporter"/>
    <property type="match status" value="2"/>
</dbReference>
<feature type="region of interest" description="Disordered" evidence="7">
    <location>
        <begin position="578"/>
        <end position="613"/>
    </location>
</feature>
<dbReference type="EMBL" id="JADXDR010000125">
    <property type="protein sequence ID" value="KAI7838454.1"/>
    <property type="molecule type" value="Genomic_DNA"/>
</dbReference>
<keyword evidence="11" id="KW-1185">Reference proteome</keyword>
<dbReference type="PANTHER" id="PTHR48020:SF12">
    <property type="entry name" value="PROTON MYO-INOSITOL COTRANSPORTER"/>
    <property type="match status" value="1"/>
</dbReference>
<evidence type="ECO:0000256" key="5">
    <source>
        <dbReference type="ARBA" id="ARBA00022989"/>
    </source>
</evidence>
<dbReference type="PRINTS" id="PR00171">
    <property type="entry name" value="SUGRTRNSPORT"/>
</dbReference>
<organism evidence="10 11">
    <name type="scientific">Chlorella ohadii</name>
    <dbReference type="NCBI Taxonomy" id="2649997"/>
    <lineage>
        <taxon>Eukaryota</taxon>
        <taxon>Viridiplantae</taxon>
        <taxon>Chlorophyta</taxon>
        <taxon>core chlorophytes</taxon>
        <taxon>Trebouxiophyceae</taxon>
        <taxon>Chlorellales</taxon>
        <taxon>Chlorellaceae</taxon>
        <taxon>Chlorella clade</taxon>
        <taxon>Chlorella</taxon>
    </lineage>
</organism>
<feature type="compositionally biased region" description="Basic and acidic residues" evidence="7">
    <location>
        <begin position="590"/>
        <end position="613"/>
    </location>
</feature>
<name>A0AAD5DQ61_9CHLO</name>
<evidence type="ECO:0000313" key="10">
    <source>
        <dbReference type="EMBL" id="KAI7838454.1"/>
    </source>
</evidence>
<proteinExistence type="inferred from homology"/>
<accession>A0AAD5DQ61</accession>